<protein>
    <submittedName>
        <fullName evidence="1">Uncharacterized protein</fullName>
    </submittedName>
</protein>
<dbReference type="GO" id="GO:0031146">
    <property type="term" value="P:SCF-dependent proteasomal ubiquitin-dependent protein catabolic process"/>
    <property type="evidence" value="ECO:0007669"/>
    <property type="project" value="TreeGrafter"/>
</dbReference>
<dbReference type="STRING" id="34690.A0A182UGH0"/>
<keyword evidence="2" id="KW-1185">Reference proteome</keyword>
<dbReference type="SMART" id="SM00367">
    <property type="entry name" value="LRR_CC"/>
    <property type="match status" value="4"/>
</dbReference>
<dbReference type="PANTHER" id="PTHR13318">
    <property type="entry name" value="PARTNER OF PAIRED, ISOFORM B-RELATED"/>
    <property type="match status" value="1"/>
</dbReference>
<dbReference type="InterPro" id="IPR006553">
    <property type="entry name" value="Leu-rich_rpt_Cys-con_subtyp"/>
</dbReference>
<reference evidence="2" key="1">
    <citation type="submission" date="2014-01" db="EMBL/GenBank/DDBJ databases">
        <title>The Genome Sequence of Anopheles melas CM1001059_A (V2).</title>
        <authorList>
            <consortium name="The Broad Institute Genomics Platform"/>
            <person name="Neafsey D.E."/>
            <person name="Besansky N."/>
            <person name="Howell P."/>
            <person name="Walton C."/>
            <person name="Young S.K."/>
            <person name="Zeng Q."/>
            <person name="Gargeya S."/>
            <person name="Fitzgerald M."/>
            <person name="Haas B."/>
            <person name="Abouelleil A."/>
            <person name="Allen A.W."/>
            <person name="Alvarado L."/>
            <person name="Arachchi H.M."/>
            <person name="Berlin A.M."/>
            <person name="Chapman S.B."/>
            <person name="Gainer-Dewar J."/>
            <person name="Goldberg J."/>
            <person name="Griggs A."/>
            <person name="Gujja S."/>
            <person name="Hansen M."/>
            <person name="Howarth C."/>
            <person name="Imamovic A."/>
            <person name="Ireland A."/>
            <person name="Larimer J."/>
            <person name="McCowan C."/>
            <person name="Murphy C."/>
            <person name="Pearson M."/>
            <person name="Poon T.W."/>
            <person name="Priest M."/>
            <person name="Roberts A."/>
            <person name="Saif S."/>
            <person name="Shea T."/>
            <person name="Sisk P."/>
            <person name="Sykes S."/>
            <person name="Wortman J."/>
            <person name="Nusbaum C."/>
            <person name="Birren B."/>
        </authorList>
    </citation>
    <scope>NUCLEOTIDE SEQUENCE [LARGE SCALE GENOMIC DNA]</scope>
    <source>
        <strain evidence="2">CM1001059</strain>
    </source>
</reference>
<organism evidence="1 2">
    <name type="scientific">Anopheles melas</name>
    <dbReference type="NCBI Taxonomy" id="34690"/>
    <lineage>
        <taxon>Eukaryota</taxon>
        <taxon>Metazoa</taxon>
        <taxon>Ecdysozoa</taxon>
        <taxon>Arthropoda</taxon>
        <taxon>Hexapoda</taxon>
        <taxon>Insecta</taxon>
        <taxon>Pterygota</taxon>
        <taxon>Neoptera</taxon>
        <taxon>Endopterygota</taxon>
        <taxon>Diptera</taxon>
        <taxon>Nematocera</taxon>
        <taxon>Culicoidea</taxon>
        <taxon>Culicidae</taxon>
        <taxon>Anophelinae</taxon>
        <taxon>Anopheles</taxon>
    </lineage>
</organism>
<dbReference type="SUPFAM" id="SSF52047">
    <property type="entry name" value="RNI-like"/>
    <property type="match status" value="1"/>
</dbReference>
<sequence length="336" mass="37504">MRGGANRPAERFRCPIERETCTGSPKPDTELAREPIVDALKGLGCCLGAVRENNNSVGSKNNQWTLRKQALGETLRDQERRVDEAVHTIRQACFRPAVKCIRFVAKNLQLYKNIEYLELLPALVKNAIFLNVVRVHKGFHDEELPRLLLNSSLTRVNLSTSTITDGLLALLAEKCPHLRSLTLSEGNYRFTRPGLCAMIQRLGKLQHLYAKNCPQVDDEFVRLLATSCPQLDTLDLESCKLVGDGSADSLSGMPLVRLNLSYTSITDKFLKTIANERCGKTLEDLNVGHCPITSDGLKALSWNTIKYIGFEGCSIEDLEIVGFGKHLKYICWTISN</sequence>
<dbReference type="Gene3D" id="3.80.10.10">
    <property type="entry name" value="Ribonuclease Inhibitor"/>
    <property type="match status" value="1"/>
</dbReference>
<proteinExistence type="predicted"/>
<dbReference type="VEuPathDB" id="VectorBase:AMEC019971"/>
<dbReference type="AlphaFoldDB" id="A0A182UGH0"/>
<dbReference type="EnsemblMetazoa" id="AMEC019971-RA">
    <property type="protein sequence ID" value="AMEC019971-PA"/>
    <property type="gene ID" value="AMEC019971"/>
</dbReference>
<dbReference type="Proteomes" id="UP000075902">
    <property type="component" value="Unassembled WGS sequence"/>
</dbReference>
<evidence type="ECO:0000313" key="2">
    <source>
        <dbReference type="Proteomes" id="UP000075902"/>
    </source>
</evidence>
<evidence type="ECO:0000313" key="1">
    <source>
        <dbReference type="EnsemblMetazoa" id="AMEC019971-PA"/>
    </source>
</evidence>
<dbReference type="InterPro" id="IPR032675">
    <property type="entry name" value="LRR_dom_sf"/>
</dbReference>
<dbReference type="InterPro" id="IPR001611">
    <property type="entry name" value="Leu-rich_rpt"/>
</dbReference>
<dbReference type="Pfam" id="PF13516">
    <property type="entry name" value="LRR_6"/>
    <property type="match status" value="1"/>
</dbReference>
<dbReference type="PANTHER" id="PTHR13318:SF95">
    <property type="entry name" value="F-BOX PROTEIN YLR352W"/>
    <property type="match status" value="1"/>
</dbReference>
<reference evidence="1" key="2">
    <citation type="submission" date="2020-05" db="UniProtKB">
        <authorList>
            <consortium name="EnsemblMetazoa"/>
        </authorList>
    </citation>
    <scope>IDENTIFICATION</scope>
    <source>
        <strain evidence="1">CM1001059</strain>
    </source>
</reference>
<dbReference type="GO" id="GO:0019005">
    <property type="term" value="C:SCF ubiquitin ligase complex"/>
    <property type="evidence" value="ECO:0007669"/>
    <property type="project" value="TreeGrafter"/>
</dbReference>
<name>A0A182UGH0_9DIPT</name>
<accession>A0A182UGH0</accession>